<proteinExistence type="predicted"/>
<evidence type="ECO:0000313" key="6">
    <source>
        <dbReference type="Proteomes" id="UP001170310"/>
    </source>
</evidence>
<evidence type="ECO:0000256" key="2">
    <source>
        <dbReference type="ARBA" id="ARBA00022741"/>
    </source>
</evidence>
<dbReference type="GO" id="GO:0005524">
    <property type="term" value="F:ATP binding"/>
    <property type="evidence" value="ECO:0007669"/>
    <property type="project" value="UniProtKB-KW"/>
</dbReference>
<keyword evidence="1" id="KW-0436">Ligase</keyword>
<gene>
    <name evidence="5" type="ORF">Q4528_14300</name>
</gene>
<accession>A0AAW7YSK3</accession>
<keyword evidence="6" id="KW-1185">Reference proteome</keyword>
<dbReference type="AlphaFoldDB" id="A0AAW7YSK3"/>
<dbReference type="InterPro" id="IPR036897">
    <property type="entry name" value="CarbamoylP_synth_lsu_oligo_sf"/>
</dbReference>
<dbReference type="PANTHER" id="PTHR11405:SF53">
    <property type="entry name" value="CARBAMOYL-PHOSPHATE SYNTHASE [AMMONIA], MITOCHONDRIAL"/>
    <property type="match status" value="1"/>
</dbReference>
<keyword evidence="2" id="KW-0547">Nucleotide-binding</keyword>
<dbReference type="GO" id="GO:0006541">
    <property type="term" value="P:glutamine metabolic process"/>
    <property type="evidence" value="ECO:0007669"/>
    <property type="project" value="TreeGrafter"/>
</dbReference>
<dbReference type="SMART" id="SM01096">
    <property type="entry name" value="CPSase_L_D3"/>
    <property type="match status" value="1"/>
</dbReference>
<name>A0AAW7YSK3_9STAP</name>
<dbReference type="Gene3D" id="1.10.1030.10">
    <property type="entry name" value="Carbamoyl-phosphate synthetase, large subunit oligomerisation domain"/>
    <property type="match status" value="1"/>
</dbReference>
<sequence length="76" mass="8389">MNQTDLSEELLIHVKQLNVSDAYISKATGKTIDSIMSMSKEAGILRGMKQVDTCAGEFEAITPYFYSTYLGSDEMA</sequence>
<feature type="domain" description="Carbamoyl-phosphate synthetase large subunit oligomerisation" evidence="4">
    <location>
        <begin position="1"/>
        <end position="69"/>
    </location>
</feature>
<organism evidence="5 6">
    <name type="scientific">Staphylococcus pasteuri_A</name>
    <dbReference type="NCBI Taxonomy" id="3062664"/>
    <lineage>
        <taxon>Bacteria</taxon>
        <taxon>Bacillati</taxon>
        <taxon>Bacillota</taxon>
        <taxon>Bacilli</taxon>
        <taxon>Bacillales</taxon>
        <taxon>Staphylococcaceae</taxon>
        <taxon>Staphylococcus</taxon>
    </lineage>
</organism>
<dbReference type="EMBL" id="JAUOQO010000449">
    <property type="protein sequence ID" value="MDO6575284.1"/>
    <property type="molecule type" value="Genomic_DNA"/>
</dbReference>
<evidence type="ECO:0000256" key="1">
    <source>
        <dbReference type="ARBA" id="ARBA00022598"/>
    </source>
</evidence>
<dbReference type="GO" id="GO:0005737">
    <property type="term" value="C:cytoplasm"/>
    <property type="evidence" value="ECO:0007669"/>
    <property type="project" value="TreeGrafter"/>
</dbReference>
<evidence type="ECO:0000256" key="3">
    <source>
        <dbReference type="ARBA" id="ARBA00022840"/>
    </source>
</evidence>
<dbReference type="Proteomes" id="UP001170310">
    <property type="component" value="Unassembled WGS sequence"/>
</dbReference>
<keyword evidence="3" id="KW-0067">ATP-binding</keyword>
<feature type="non-terminal residue" evidence="5">
    <location>
        <position position="76"/>
    </location>
</feature>
<reference evidence="5" key="1">
    <citation type="submission" date="2023-07" db="EMBL/GenBank/DDBJ databases">
        <title>Genome content predicts the carbon catabolic preferences of heterotrophic bacteria.</title>
        <authorList>
            <person name="Gralka M."/>
        </authorList>
    </citation>
    <scope>NUCLEOTIDE SEQUENCE</scope>
    <source>
        <strain evidence="5">E2R20</strain>
    </source>
</reference>
<evidence type="ECO:0000313" key="5">
    <source>
        <dbReference type="EMBL" id="MDO6575284.1"/>
    </source>
</evidence>
<protein>
    <recommendedName>
        <fullName evidence="4">Carbamoyl-phosphate synthetase large subunit oligomerisation domain-containing protein</fullName>
    </recommendedName>
</protein>
<dbReference type="PANTHER" id="PTHR11405">
    <property type="entry name" value="CARBAMOYLTRANSFERASE FAMILY MEMBER"/>
    <property type="match status" value="1"/>
</dbReference>
<dbReference type="GO" id="GO:0004088">
    <property type="term" value="F:carbamoyl-phosphate synthase (glutamine-hydrolyzing) activity"/>
    <property type="evidence" value="ECO:0007669"/>
    <property type="project" value="TreeGrafter"/>
</dbReference>
<evidence type="ECO:0000259" key="4">
    <source>
        <dbReference type="SMART" id="SM01096"/>
    </source>
</evidence>
<dbReference type="RefSeq" id="WP_303522295.1">
    <property type="nucleotide sequence ID" value="NZ_JAUOQO010000449.1"/>
</dbReference>
<dbReference type="SUPFAM" id="SSF48108">
    <property type="entry name" value="Carbamoyl phosphate synthetase, large subunit connection domain"/>
    <property type="match status" value="1"/>
</dbReference>
<dbReference type="InterPro" id="IPR005480">
    <property type="entry name" value="CPSase_lsu_oligo"/>
</dbReference>
<comment type="caution">
    <text evidence="5">The sequence shown here is derived from an EMBL/GenBank/DDBJ whole genome shotgun (WGS) entry which is preliminary data.</text>
</comment>